<dbReference type="UniPathway" id="UPA00253">
    <property type="reaction ID" value="UER00331"/>
</dbReference>
<dbReference type="InterPro" id="IPR022412">
    <property type="entry name" value="Quinolinate_PRibosylTrfase_N"/>
</dbReference>
<dbReference type="GO" id="GO:0005737">
    <property type="term" value="C:cytoplasm"/>
    <property type="evidence" value="ECO:0007669"/>
    <property type="project" value="TreeGrafter"/>
</dbReference>
<dbReference type="InterPro" id="IPR004393">
    <property type="entry name" value="NadC"/>
</dbReference>
<evidence type="ECO:0000313" key="17">
    <source>
        <dbReference type="EMBL" id="SEH10241.1"/>
    </source>
</evidence>
<dbReference type="PIRSF" id="PIRSF006250">
    <property type="entry name" value="NadC_ModD"/>
    <property type="match status" value="1"/>
</dbReference>
<comment type="pathway">
    <text evidence="2">Cofactor biosynthesis; NAD(+) biosynthesis; nicotinate D-ribonucleotide from quinolinate: step 1/1.</text>
</comment>
<name>A0A1H6FHD6_THEAL</name>
<dbReference type="AlphaFoldDB" id="A0A1H6FHD6"/>
<dbReference type="PANTHER" id="PTHR32179:SF3">
    <property type="entry name" value="NICOTINATE-NUCLEOTIDE PYROPHOSPHORYLASE [CARBOXYLATING]"/>
    <property type="match status" value="1"/>
</dbReference>
<evidence type="ECO:0000259" key="16">
    <source>
        <dbReference type="Pfam" id="PF02749"/>
    </source>
</evidence>
<keyword evidence="7" id="KW-0662">Pyridine nucleotide biosynthesis</keyword>
<dbReference type="SUPFAM" id="SSF51690">
    <property type="entry name" value="Nicotinate/Quinolinate PRTase C-terminal domain-like"/>
    <property type="match status" value="1"/>
</dbReference>
<dbReference type="FunFam" id="3.90.1170.20:FF:000001">
    <property type="entry name" value="Nicotinate-nucleotide diphosphorylase (Carboxylating)"/>
    <property type="match status" value="1"/>
</dbReference>
<dbReference type="InterPro" id="IPR036068">
    <property type="entry name" value="Nicotinate_pribotase-like_C"/>
</dbReference>
<evidence type="ECO:0000256" key="5">
    <source>
        <dbReference type="ARBA" id="ARBA00011944"/>
    </source>
</evidence>
<dbReference type="STRING" id="29539.SAMN02745716_0088"/>
<evidence type="ECO:0000256" key="6">
    <source>
        <dbReference type="ARBA" id="ARBA00020990"/>
    </source>
</evidence>
<evidence type="ECO:0000256" key="7">
    <source>
        <dbReference type="ARBA" id="ARBA00022642"/>
    </source>
</evidence>
<dbReference type="RefSeq" id="WP_093115208.1">
    <property type="nucleotide sequence ID" value="NZ_FNWJ01000001.1"/>
</dbReference>
<feature type="binding site" evidence="14">
    <location>
        <begin position="264"/>
        <end position="266"/>
    </location>
    <ligand>
        <name>substrate</name>
    </ligand>
</feature>
<dbReference type="PANTHER" id="PTHR32179">
    <property type="entry name" value="NICOTINATE-NUCLEOTIDE PYROPHOSPHORYLASE [CARBOXYLATING]"/>
    <property type="match status" value="1"/>
</dbReference>
<dbReference type="EMBL" id="FNWJ01000001">
    <property type="protein sequence ID" value="SEH10241.1"/>
    <property type="molecule type" value="Genomic_DNA"/>
</dbReference>
<dbReference type="InterPro" id="IPR027277">
    <property type="entry name" value="NadC/ModD"/>
</dbReference>
<dbReference type="Pfam" id="PF02749">
    <property type="entry name" value="QRPTase_N"/>
    <property type="match status" value="1"/>
</dbReference>
<feature type="binding site" evidence="14">
    <location>
        <position position="102"/>
    </location>
    <ligand>
        <name>substrate</name>
    </ligand>
</feature>
<keyword evidence="18" id="KW-1185">Reference proteome</keyword>
<dbReference type="GO" id="GO:0009435">
    <property type="term" value="P:NAD+ biosynthetic process"/>
    <property type="evidence" value="ECO:0007669"/>
    <property type="project" value="UniProtKB-UniPathway"/>
</dbReference>
<protein>
    <recommendedName>
        <fullName evidence="6">Nicotinate-nucleotide pyrophosphorylase [carboxylating]</fullName>
        <ecNumber evidence="5">2.4.2.19</ecNumber>
    </recommendedName>
    <alternativeName>
        <fullName evidence="12">Probable nicotinate-nucleotide pyrophosphorylase [carboxylating]</fullName>
    </alternativeName>
    <alternativeName>
        <fullName evidence="10">Quinolinate phosphoribosyltransferase [decarboxylating]</fullName>
    </alternativeName>
</protein>
<comment type="subunit">
    <text evidence="4">Hexamer formed by 3 homodimers.</text>
</comment>
<gene>
    <name evidence="17" type="ORF">SAMN02745716_0088</name>
</gene>
<evidence type="ECO:0000256" key="8">
    <source>
        <dbReference type="ARBA" id="ARBA00022676"/>
    </source>
</evidence>
<comment type="similarity">
    <text evidence="3 13">Belongs to the NadC/ModD family.</text>
</comment>
<evidence type="ECO:0000256" key="1">
    <source>
        <dbReference type="ARBA" id="ARBA00003237"/>
    </source>
</evidence>
<evidence type="ECO:0000256" key="10">
    <source>
        <dbReference type="ARBA" id="ARBA00033102"/>
    </source>
</evidence>
<sequence>MSAATRRRGLELEEILEIALREDVGAGDLTGRAVIPEGVSARARIEQREPGVLAGIDAAAQAFARLDPGVRFERLARAGEWREPGPVATVVGDARAILAAERVALNLLGRLSGIATLTARFVRAVEGTGVRILDTRKTTPGLRRLEREAVRLGGGHNHRFALDDAILIKENHVALAGGVGEAVRRALAAAPDDVWVEVECRSLGEVEEALAAGAQRILLDNMDLEQLREAVALVAGRARLEASGGVTLANVRAIAETGVDDISVGALTHSAPALDVSLLVAGRT</sequence>
<dbReference type="SUPFAM" id="SSF54675">
    <property type="entry name" value="Nicotinate/Quinolinate PRTase N-terminal domain-like"/>
    <property type="match status" value="1"/>
</dbReference>
<proteinExistence type="inferred from homology"/>
<dbReference type="Gene3D" id="3.90.1170.20">
    <property type="entry name" value="Quinolinate phosphoribosyl transferase, N-terminal domain"/>
    <property type="match status" value="1"/>
</dbReference>
<feature type="binding site" evidence="14">
    <location>
        <position position="159"/>
    </location>
    <ligand>
        <name>substrate</name>
    </ligand>
</feature>
<comment type="function">
    <text evidence="1">Involved in the catabolism of quinolinic acid (QA).</text>
</comment>
<comment type="catalytic activity">
    <reaction evidence="11">
        <text>nicotinate beta-D-ribonucleotide + CO2 + diphosphate = quinolinate + 5-phospho-alpha-D-ribose 1-diphosphate + 2 H(+)</text>
        <dbReference type="Rhea" id="RHEA:12733"/>
        <dbReference type="ChEBI" id="CHEBI:15378"/>
        <dbReference type="ChEBI" id="CHEBI:16526"/>
        <dbReference type="ChEBI" id="CHEBI:29959"/>
        <dbReference type="ChEBI" id="CHEBI:33019"/>
        <dbReference type="ChEBI" id="CHEBI:57502"/>
        <dbReference type="ChEBI" id="CHEBI:58017"/>
        <dbReference type="EC" id="2.4.2.19"/>
    </reaction>
</comment>
<dbReference type="NCBIfam" id="TIGR00078">
    <property type="entry name" value="nadC"/>
    <property type="match status" value="1"/>
</dbReference>
<dbReference type="Proteomes" id="UP000222056">
    <property type="component" value="Unassembled WGS sequence"/>
</dbReference>
<evidence type="ECO:0000256" key="12">
    <source>
        <dbReference type="ARBA" id="ARBA00069173"/>
    </source>
</evidence>
<dbReference type="InterPro" id="IPR013785">
    <property type="entry name" value="Aldolase_TIM"/>
</dbReference>
<feature type="domain" description="Quinolinate phosphoribosyl transferase C-terminal" evidence="15">
    <location>
        <begin position="114"/>
        <end position="278"/>
    </location>
</feature>
<dbReference type="GO" id="GO:0034213">
    <property type="term" value="P:quinolinate catabolic process"/>
    <property type="evidence" value="ECO:0007669"/>
    <property type="project" value="TreeGrafter"/>
</dbReference>
<dbReference type="InterPro" id="IPR002638">
    <property type="entry name" value="Quinolinate_PRibosylTrfase_C"/>
</dbReference>
<dbReference type="InterPro" id="IPR037128">
    <property type="entry name" value="Quinolinate_PRibosylTase_N_sf"/>
</dbReference>
<feature type="binding site" evidence="14">
    <location>
        <position position="220"/>
    </location>
    <ligand>
        <name>substrate</name>
    </ligand>
</feature>
<evidence type="ECO:0000256" key="3">
    <source>
        <dbReference type="ARBA" id="ARBA00009400"/>
    </source>
</evidence>
<dbReference type="OrthoDB" id="9782546at2"/>
<evidence type="ECO:0000256" key="11">
    <source>
        <dbReference type="ARBA" id="ARBA00047445"/>
    </source>
</evidence>
<feature type="binding site" evidence="14">
    <location>
        <begin position="243"/>
        <end position="245"/>
    </location>
    <ligand>
        <name>substrate</name>
    </ligand>
</feature>
<evidence type="ECO:0000256" key="4">
    <source>
        <dbReference type="ARBA" id="ARBA00011218"/>
    </source>
</evidence>
<dbReference type="Pfam" id="PF01729">
    <property type="entry name" value="QRPTase_C"/>
    <property type="match status" value="1"/>
</dbReference>
<dbReference type="EC" id="2.4.2.19" evidence="5"/>
<evidence type="ECO:0000256" key="13">
    <source>
        <dbReference type="PIRNR" id="PIRNR006250"/>
    </source>
</evidence>
<organism evidence="17 18">
    <name type="scientific">Thermoleophilum album</name>
    <dbReference type="NCBI Taxonomy" id="29539"/>
    <lineage>
        <taxon>Bacteria</taxon>
        <taxon>Bacillati</taxon>
        <taxon>Actinomycetota</taxon>
        <taxon>Thermoleophilia</taxon>
        <taxon>Thermoleophilales</taxon>
        <taxon>Thermoleophilaceae</taxon>
        <taxon>Thermoleophilum</taxon>
    </lineage>
</organism>
<feature type="binding site" evidence="14">
    <location>
        <begin position="135"/>
        <end position="137"/>
    </location>
    <ligand>
        <name>substrate</name>
    </ligand>
</feature>
<feature type="binding site" evidence="14">
    <location>
        <position position="199"/>
    </location>
    <ligand>
        <name>substrate</name>
    </ligand>
</feature>
<evidence type="ECO:0000313" key="18">
    <source>
        <dbReference type="Proteomes" id="UP000222056"/>
    </source>
</evidence>
<evidence type="ECO:0000256" key="14">
    <source>
        <dbReference type="PIRSR" id="PIRSR006250-1"/>
    </source>
</evidence>
<accession>A0A1H6FHD6</accession>
<evidence type="ECO:0000256" key="9">
    <source>
        <dbReference type="ARBA" id="ARBA00022679"/>
    </source>
</evidence>
<dbReference type="CDD" id="cd01572">
    <property type="entry name" value="QPRTase"/>
    <property type="match status" value="1"/>
</dbReference>
<evidence type="ECO:0000256" key="2">
    <source>
        <dbReference type="ARBA" id="ARBA00004893"/>
    </source>
</evidence>
<dbReference type="Gene3D" id="3.20.20.70">
    <property type="entry name" value="Aldolase class I"/>
    <property type="match status" value="1"/>
</dbReference>
<keyword evidence="9 13" id="KW-0808">Transferase</keyword>
<feature type="domain" description="Quinolinate phosphoribosyl transferase N-terminal" evidence="16">
    <location>
        <begin position="28"/>
        <end position="112"/>
    </location>
</feature>
<evidence type="ECO:0000259" key="15">
    <source>
        <dbReference type="Pfam" id="PF01729"/>
    </source>
</evidence>
<dbReference type="FunFam" id="3.20.20.70:FF:000030">
    <property type="entry name" value="Nicotinate-nucleotide pyrophosphorylase, carboxylating"/>
    <property type="match status" value="1"/>
</dbReference>
<dbReference type="GO" id="GO:0004514">
    <property type="term" value="F:nicotinate-nucleotide diphosphorylase (carboxylating) activity"/>
    <property type="evidence" value="ECO:0007669"/>
    <property type="project" value="UniProtKB-EC"/>
</dbReference>
<feature type="binding site" evidence="14">
    <location>
        <position position="169"/>
    </location>
    <ligand>
        <name>substrate</name>
    </ligand>
</feature>
<reference evidence="18" key="1">
    <citation type="submission" date="2016-10" db="EMBL/GenBank/DDBJ databases">
        <authorList>
            <person name="Varghese N."/>
            <person name="Submissions S."/>
        </authorList>
    </citation>
    <scope>NUCLEOTIDE SEQUENCE [LARGE SCALE GENOMIC DNA]</scope>
    <source>
        <strain evidence="18">ATCC 35263</strain>
    </source>
</reference>
<keyword evidence="8 13" id="KW-0328">Glycosyltransferase</keyword>